<reference evidence="11 12" key="1">
    <citation type="journal article" date="2010" name="Nature">
        <title>Genome sequencing and analysis of the model grass Brachypodium distachyon.</title>
        <authorList>
            <consortium name="International Brachypodium Initiative"/>
        </authorList>
    </citation>
    <scope>NUCLEOTIDE SEQUENCE [LARGE SCALE GENOMIC DNA]</scope>
    <source>
        <strain evidence="11 12">Bd21</strain>
    </source>
</reference>
<evidence type="ECO:0000256" key="9">
    <source>
        <dbReference type="SAM" id="Phobius"/>
    </source>
</evidence>
<keyword evidence="5" id="KW-0378">Hydrolase</keyword>
<name>I1HRV6_BRADI</name>
<dbReference type="MEROPS" id="S54.A07"/>
<evidence type="ECO:0000256" key="3">
    <source>
        <dbReference type="ARBA" id="ARBA00022670"/>
    </source>
</evidence>
<evidence type="ECO:0000259" key="10">
    <source>
        <dbReference type="Pfam" id="PF01694"/>
    </source>
</evidence>
<dbReference type="OMA" id="MLWHLAD"/>
<feature type="domain" description="Peptidase S54 rhomboid" evidence="10">
    <location>
        <begin position="166"/>
        <end position="316"/>
    </location>
</feature>
<dbReference type="EMBL" id="CM000881">
    <property type="protein sequence ID" value="KQK09877.1"/>
    <property type="molecule type" value="Genomic_DNA"/>
</dbReference>
<evidence type="ECO:0000256" key="4">
    <source>
        <dbReference type="ARBA" id="ARBA00022692"/>
    </source>
</evidence>
<evidence type="ECO:0000256" key="6">
    <source>
        <dbReference type="ARBA" id="ARBA00022946"/>
    </source>
</evidence>
<dbReference type="Proteomes" id="UP000008810">
    <property type="component" value="Chromosome 2"/>
</dbReference>
<feature type="transmembrane region" description="Helical" evidence="9">
    <location>
        <begin position="128"/>
        <end position="147"/>
    </location>
</feature>
<evidence type="ECO:0000256" key="8">
    <source>
        <dbReference type="ARBA" id="ARBA00023136"/>
    </source>
</evidence>
<evidence type="ECO:0000256" key="1">
    <source>
        <dbReference type="ARBA" id="ARBA00004141"/>
    </source>
</evidence>
<dbReference type="FunFam" id="1.20.1540.10:FF:000018">
    <property type="entry name" value="RHOMBOID-like protein 12, mitochondrial"/>
    <property type="match status" value="1"/>
</dbReference>
<dbReference type="RefSeq" id="XP_003569876.1">
    <property type="nucleotide sequence ID" value="XM_003569828.4"/>
</dbReference>
<dbReference type="ExpressionAtlas" id="I1HRV6">
    <property type="expression patterns" value="baseline"/>
</dbReference>
<dbReference type="OrthoDB" id="418595at2759"/>
<feature type="transmembrane region" description="Helical" evidence="9">
    <location>
        <begin position="208"/>
        <end position="224"/>
    </location>
</feature>
<keyword evidence="13" id="KW-1185">Reference proteome</keyword>
<dbReference type="STRING" id="15368.I1HRV6"/>
<accession>I1HRV6</accession>
<keyword evidence="3" id="KW-0645">Protease</keyword>
<dbReference type="GO" id="GO:0004252">
    <property type="term" value="F:serine-type endopeptidase activity"/>
    <property type="evidence" value="ECO:0000318"/>
    <property type="project" value="GO_Central"/>
</dbReference>
<protein>
    <recommendedName>
        <fullName evidence="10">Peptidase S54 rhomboid domain-containing protein</fullName>
    </recommendedName>
</protein>
<dbReference type="Gramene" id="KQK09877">
    <property type="protein sequence ID" value="KQK09877"/>
    <property type="gene ID" value="BRADI_2g50680v3"/>
</dbReference>
<dbReference type="InterPro" id="IPR035952">
    <property type="entry name" value="Rhomboid-like_sf"/>
</dbReference>
<evidence type="ECO:0000256" key="7">
    <source>
        <dbReference type="ARBA" id="ARBA00022989"/>
    </source>
</evidence>
<gene>
    <name evidence="12" type="primary">LOC100829598</name>
    <name evidence="11" type="ORF">BRADI_2g50680v3</name>
</gene>
<dbReference type="Gene3D" id="1.20.1540.10">
    <property type="entry name" value="Rhomboid-like"/>
    <property type="match status" value="1"/>
</dbReference>
<sequence length="325" mass="34760">MAMRRSLLQFQGLLAQQALRSAIPKPRPIPNPHSRFLRCPSPSAAASSSPLSRFLCRGSGSAGTLLPMSAAAVAAAARAAAARWLAARGAGSLELFSLQRRRSPGWLSSSSNFLRGAPWAHWLPSADGMLLTIISTNVAVFLIWQLADPSFMMDHFTVSLDNLKSGRLHTLLTSAFSHRGNGHLLGNMIGLYFFGSSISSMFGPAFLLKLYMAGALVGSTFFLLEKTYTSPPKQAYLEWDSSRNSALGASAAVNAIVLLKIFLNPKGLVYLYFLIPVPAALVGAAIIGFDLLRVSKEQGQASGSSPLGGTLVAALVWARIRKGWI</sequence>
<keyword evidence="4 9" id="KW-0812">Transmembrane</keyword>
<dbReference type="EnsemblPlants" id="KQK09877">
    <property type="protein sequence ID" value="KQK09877"/>
    <property type="gene ID" value="BRADI_2g50680v3"/>
</dbReference>
<dbReference type="AlphaFoldDB" id="I1HRV6"/>
<evidence type="ECO:0000313" key="11">
    <source>
        <dbReference type="EMBL" id="KQK09877.1"/>
    </source>
</evidence>
<evidence type="ECO:0000313" key="12">
    <source>
        <dbReference type="EnsemblPlants" id="KQK09877"/>
    </source>
</evidence>
<dbReference type="GO" id="GO:0016020">
    <property type="term" value="C:membrane"/>
    <property type="evidence" value="ECO:0007669"/>
    <property type="project" value="UniProtKB-SubCell"/>
</dbReference>
<dbReference type="PANTHER" id="PTHR43731">
    <property type="entry name" value="RHOMBOID PROTEASE"/>
    <property type="match status" value="1"/>
</dbReference>
<dbReference type="eggNOG" id="KOG2980">
    <property type="taxonomic scope" value="Eukaryota"/>
</dbReference>
<dbReference type="Pfam" id="PF01694">
    <property type="entry name" value="Rhomboid"/>
    <property type="match status" value="1"/>
</dbReference>
<reference evidence="11" key="2">
    <citation type="submission" date="2017-06" db="EMBL/GenBank/DDBJ databases">
        <title>WGS assembly of Brachypodium distachyon.</title>
        <authorList>
            <consortium name="The International Brachypodium Initiative"/>
            <person name="Lucas S."/>
            <person name="Harmon-Smith M."/>
            <person name="Lail K."/>
            <person name="Tice H."/>
            <person name="Grimwood J."/>
            <person name="Bruce D."/>
            <person name="Barry K."/>
            <person name="Shu S."/>
            <person name="Lindquist E."/>
            <person name="Wang M."/>
            <person name="Pitluck S."/>
            <person name="Vogel J.P."/>
            <person name="Garvin D.F."/>
            <person name="Mockler T.C."/>
            <person name="Schmutz J."/>
            <person name="Rokhsar D."/>
            <person name="Bevan M.W."/>
        </authorList>
    </citation>
    <scope>NUCLEOTIDE SEQUENCE</scope>
    <source>
        <strain evidence="11">Bd21</strain>
    </source>
</reference>
<organism evidence="11">
    <name type="scientific">Brachypodium distachyon</name>
    <name type="common">Purple false brome</name>
    <name type="synonym">Trachynia distachya</name>
    <dbReference type="NCBI Taxonomy" id="15368"/>
    <lineage>
        <taxon>Eukaryota</taxon>
        <taxon>Viridiplantae</taxon>
        <taxon>Streptophyta</taxon>
        <taxon>Embryophyta</taxon>
        <taxon>Tracheophyta</taxon>
        <taxon>Spermatophyta</taxon>
        <taxon>Magnoliopsida</taxon>
        <taxon>Liliopsida</taxon>
        <taxon>Poales</taxon>
        <taxon>Poaceae</taxon>
        <taxon>BOP clade</taxon>
        <taxon>Pooideae</taxon>
        <taxon>Stipodae</taxon>
        <taxon>Brachypodieae</taxon>
        <taxon>Brachypodium</taxon>
    </lineage>
</organism>
<keyword evidence="7 9" id="KW-1133">Transmembrane helix</keyword>
<dbReference type="SUPFAM" id="SSF144091">
    <property type="entry name" value="Rhomboid-like"/>
    <property type="match status" value="1"/>
</dbReference>
<comment type="similarity">
    <text evidence="2">Belongs to the peptidase S54 family.</text>
</comment>
<dbReference type="FunCoup" id="I1HRV6">
    <property type="interactions" value="438"/>
</dbReference>
<keyword evidence="8 9" id="KW-0472">Membrane</keyword>
<evidence type="ECO:0000256" key="2">
    <source>
        <dbReference type="ARBA" id="ARBA00009045"/>
    </source>
</evidence>
<dbReference type="PANTHER" id="PTHR43731:SF14">
    <property type="entry name" value="PRESENILIN-ASSOCIATED RHOMBOID-LIKE PROTEIN, MITOCHONDRIAL"/>
    <property type="match status" value="1"/>
</dbReference>
<dbReference type="GO" id="GO:0006508">
    <property type="term" value="P:proteolysis"/>
    <property type="evidence" value="ECO:0007669"/>
    <property type="project" value="UniProtKB-KW"/>
</dbReference>
<comment type="subcellular location">
    <subcellularLocation>
        <location evidence="1">Membrane</location>
        <topology evidence="1">Multi-pass membrane protein</topology>
    </subcellularLocation>
</comment>
<dbReference type="GeneID" id="100829598"/>
<dbReference type="InterPro" id="IPR050925">
    <property type="entry name" value="Rhomboid_protease_S54"/>
</dbReference>
<evidence type="ECO:0000256" key="5">
    <source>
        <dbReference type="ARBA" id="ARBA00022801"/>
    </source>
</evidence>
<dbReference type="InterPro" id="IPR022764">
    <property type="entry name" value="Peptidase_S54_rhomboid_dom"/>
</dbReference>
<feature type="transmembrane region" description="Helical" evidence="9">
    <location>
        <begin position="269"/>
        <end position="292"/>
    </location>
</feature>
<keyword evidence="6" id="KW-0809">Transit peptide</keyword>
<dbReference type="KEGG" id="bdi:100829598"/>
<proteinExistence type="inferred from homology"/>
<evidence type="ECO:0000313" key="13">
    <source>
        <dbReference type="Proteomes" id="UP000008810"/>
    </source>
</evidence>
<reference evidence="12" key="3">
    <citation type="submission" date="2018-08" db="UniProtKB">
        <authorList>
            <consortium name="EnsemblPlants"/>
        </authorList>
    </citation>
    <scope>IDENTIFICATION</scope>
    <source>
        <strain evidence="12">cv. Bd21</strain>
    </source>
</reference>